<evidence type="ECO:0000256" key="3">
    <source>
        <dbReference type="ARBA" id="ARBA00005582"/>
    </source>
</evidence>
<sequence>MSNAIKVSASTILWNHQLRHLLMLKRGPTAKFMPNTYVFPGGLAESSSDFSFPVDLTNYTSVDNTKIIPKGLSSDLPLRICSLRETFEETGLLFVSDKANSQKEVLSTLKDDSLKKMQEKIKNKPSLFKDLFKDFIADVGALIPWAMWRTPTSYPTRYTTVFYVLNVDEDYKIDLCEKEMQNYFWKKPSDIIEGASGKIILPPPQYYEIMRIRLAGDMDLSLMTDPTLICPQVYKTIDEPKKIVTIMPGDNMYIKNMEESLKVTNNEISWKDLNMDDNKKTMHRLIYDTKPIYANVELLIKNIKESNKKSLHLFYYAPKNKWA</sequence>
<dbReference type="STRING" id="131310.A0A0N4ZX02"/>
<keyword evidence="5" id="KW-0378">Hydrolase</keyword>
<dbReference type="PANTHER" id="PTHR12318">
    <property type="entry name" value="TESTOSTERONE-REGULATED PROTEIN RP2"/>
    <property type="match status" value="1"/>
</dbReference>
<evidence type="ECO:0000259" key="8">
    <source>
        <dbReference type="PROSITE" id="PS51462"/>
    </source>
</evidence>
<comment type="cofactor">
    <cofactor evidence="2">
        <name>Mg(2+)</name>
        <dbReference type="ChEBI" id="CHEBI:18420"/>
    </cofactor>
</comment>
<dbReference type="WBParaSite" id="PTRK_0001321700.1">
    <property type="protein sequence ID" value="PTRK_0001321700.1"/>
    <property type="gene ID" value="PTRK_0001321700"/>
</dbReference>
<dbReference type="InterPro" id="IPR000086">
    <property type="entry name" value="NUDIX_hydrolase_dom"/>
</dbReference>
<dbReference type="InterPro" id="IPR039121">
    <property type="entry name" value="NUDT19"/>
</dbReference>
<dbReference type="InterPro" id="IPR015797">
    <property type="entry name" value="NUDIX_hydrolase-like_dom_sf"/>
</dbReference>
<dbReference type="GO" id="GO:0005739">
    <property type="term" value="C:mitochondrion"/>
    <property type="evidence" value="ECO:0007669"/>
    <property type="project" value="TreeGrafter"/>
</dbReference>
<comment type="similarity">
    <text evidence="3">Belongs to the Nudix hydrolase family.</text>
</comment>
<accession>A0A0N4ZX02</accession>
<keyword evidence="9" id="KW-1185">Reference proteome</keyword>
<dbReference type="GO" id="GO:0046872">
    <property type="term" value="F:metal ion binding"/>
    <property type="evidence" value="ECO:0007669"/>
    <property type="project" value="UniProtKB-KW"/>
</dbReference>
<comment type="cofactor">
    <cofactor evidence="1">
        <name>Mn(2+)</name>
        <dbReference type="ChEBI" id="CHEBI:29035"/>
    </cofactor>
</comment>
<protein>
    <submittedName>
        <fullName evidence="10">Nudix hydrolase domain-containing protein</fullName>
    </submittedName>
</protein>
<evidence type="ECO:0000256" key="6">
    <source>
        <dbReference type="ARBA" id="ARBA00022842"/>
    </source>
</evidence>
<dbReference type="AlphaFoldDB" id="A0A0N4ZX02"/>
<evidence type="ECO:0000256" key="4">
    <source>
        <dbReference type="ARBA" id="ARBA00022723"/>
    </source>
</evidence>
<dbReference type="SUPFAM" id="SSF55811">
    <property type="entry name" value="Nudix"/>
    <property type="match status" value="1"/>
</dbReference>
<keyword evidence="7" id="KW-0464">Manganese</keyword>
<dbReference type="Gene3D" id="3.90.79.10">
    <property type="entry name" value="Nucleoside Triphosphate Pyrophosphohydrolase"/>
    <property type="match status" value="1"/>
</dbReference>
<evidence type="ECO:0000256" key="2">
    <source>
        <dbReference type="ARBA" id="ARBA00001946"/>
    </source>
</evidence>
<keyword evidence="4" id="KW-0479">Metal-binding</keyword>
<evidence type="ECO:0000313" key="10">
    <source>
        <dbReference type="WBParaSite" id="PTRK_0001321700.1"/>
    </source>
</evidence>
<keyword evidence="6" id="KW-0460">Magnesium</keyword>
<evidence type="ECO:0000256" key="5">
    <source>
        <dbReference type="ARBA" id="ARBA00022801"/>
    </source>
</evidence>
<dbReference type="PROSITE" id="PS51462">
    <property type="entry name" value="NUDIX"/>
    <property type="match status" value="1"/>
</dbReference>
<dbReference type="Proteomes" id="UP000038045">
    <property type="component" value="Unplaced"/>
</dbReference>
<feature type="domain" description="Nudix hydrolase" evidence="8">
    <location>
        <begin position="4"/>
        <end position="208"/>
    </location>
</feature>
<evidence type="ECO:0000256" key="7">
    <source>
        <dbReference type="ARBA" id="ARBA00023211"/>
    </source>
</evidence>
<organism evidence="9 10">
    <name type="scientific">Parastrongyloides trichosuri</name>
    <name type="common">Possum-specific nematode worm</name>
    <dbReference type="NCBI Taxonomy" id="131310"/>
    <lineage>
        <taxon>Eukaryota</taxon>
        <taxon>Metazoa</taxon>
        <taxon>Ecdysozoa</taxon>
        <taxon>Nematoda</taxon>
        <taxon>Chromadorea</taxon>
        <taxon>Rhabditida</taxon>
        <taxon>Tylenchina</taxon>
        <taxon>Panagrolaimomorpha</taxon>
        <taxon>Strongyloidoidea</taxon>
        <taxon>Strongyloididae</taxon>
        <taxon>Parastrongyloides</taxon>
    </lineage>
</organism>
<name>A0A0N4ZX02_PARTI</name>
<evidence type="ECO:0000313" key="9">
    <source>
        <dbReference type="Proteomes" id="UP000038045"/>
    </source>
</evidence>
<proteinExistence type="inferred from homology"/>
<reference evidence="10" key="1">
    <citation type="submission" date="2017-02" db="UniProtKB">
        <authorList>
            <consortium name="WormBaseParasite"/>
        </authorList>
    </citation>
    <scope>IDENTIFICATION</scope>
</reference>
<dbReference type="PANTHER" id="PTHR12318:SF0">
    <property type="entry name" value="ACYL-COENZYME A DIPHOSPHATASE NUDT19"/>
    <property type="match status" value="1"/>
</dbReference>
<evidence type="ECO:0000256" key="1">
    <source>
        <dbReference type="ARBA" id="ARBA00001936"/>
    </source>
</evidence>
<dbReference type="GO" id="GO:0016818">
    <property type="term" value="F:hydrolase activity, acting on acid anhydrides, in phosphorus-containing anhydrides"/>
    <property type="evidence" value="ECO:0007669"/>
    <property type="project" value="InterPro"/>
</dbReference>
<dbReference type="CDD" id="cd18870">
    <property type="entry name" value="NUDIX_AcylCoAdiphos_Nudt19"/>
    <property type="match status" value="1"/>
</dbReference>